<comment type="caution">
    <text evidence="1">The sequence shown here is derived from an EMBL/GenBank/DDBJ whole genome shotgun (WGS) entry which is preliminary data.</text>
</comment>
<sequence length="81" mass="9569">MVASFDIFATKIIYIHHSNGALCPLDDVGTKQQPYQNELVQRRIPINIEYSTLDMDSHRYSSILPLSWTKIRHQKRSMYWT</sequence>
<dbReference type="EMBL" id="CM047589">
    <property type="protein sequence ID" value="KAI9920271.1"/>
    <property type="molecule type" value="Genomic_DNA"/>
</dbReference>
<evidence type="ECO:0000313" key="1">
    <source>
        <dbReference type="EMBL" id="KAI9920271.1"/>
    </source>
</evidence>
<reference evidence="1 2" key="1">
    <citation type="journal article" date="2022" name="bioRxiv">
        <title>The genome of the oomycete Peronosclerospora sorghi, a cosmopolitan pathogen of maize and sorghum, is inflated with dispersed pseudogenes.</title>
        <authorList>
            <person name="Fletcher K."/>
            <person name="Martin F."/>
            <person name="Isakeit T."/>
            <person name="Cavanaugh K."/>
            <person name="Magill C."/>
            <person name="Michelmore R."/>
        </authorList>
    </citation>
    <scope>NUCLEOTIDE SEQUENCE [LARGE SCALE GENOMIC DNA]</scope>
    <source>
        <strain evidence="1">P6</strain>
    </source>
</reference>
<organism evidence="1 2">
    <name type="scientific">Peronosclerospora sorghi</name>
    <dbReference type="NCBI Taxonomy" id="230839"/>
    <lineage>
        <taxon>Eukaryota</taxon>
        <taxon>Sar</taxon>
        <taxon>Stramenopiles</taxon>
        <taxon>Oomycota</taxon>
        <taxon>Peronosporomycetes</taxon>
        <taxon>Peronosporales</taxon>
        <taxon>Peronosporaceae</taxon>
        <taxon>Peronosclerospora</taxon>
    </lineage>
</organism>
<name>A0ACC0WRB2_9STRA</name>
<gene>
    <name evidence="1" type="ORF">PsorP6_016029</name>
</gene>
<proteinExistence type="predicted"/>
<dbReference type="Proteomes" id="UP001163321">
    <property type="component" value="Chromosome 10"/>
</dbReference>
<evidence type="ECO:0000313" key="2">
    <source>
        <dbReference type="Proteomes" id="UP001163321"/>
    </source>
</evidence>
<keyword evidence="2" id="KW-1185">Reference proteome</keyword>
<protein>
    <submittedName>
        <fullName evidence="1">Uncharacterized protein</fullName>
    </submittedName>
</protein>
<accession>A0ACC0WRB2</accession>